<evidence type="ECO:0000313" key="2">
    <source>
        <dbReference type="EMBL" id="PFG37808.1"/>
    </source>
</evidence>
<dbReference type="RefSeq" id="WP_169924569.1">
    <property type="nucleotide sequence ID" value="NZ_PDJH01000001.1"/>
</dbReference>
<reference evidence="2 3" key="1">
    <citation type="submission" date="2017-10" db="EMBL/GenBank/DDBJ databases">
        <title>Sequencing the genomes of 1000 actinobacteria strains.</title>
        <authorList>
            <person name="Klenk H.-P."/>
        </authorList>
    </citation>
    <scope>NUCLEOTIDE SEQUENCE [LARGE SCALE GENOMIC DNA]</scope>
    <source>
        <strain evidence="2 3">DSM 21574</strain>
    </source>
</reference>
<gene>
    <name evidence="2" type="ORF">ATL41_2584</name>
</gene>
<evidence type="ECO:0000256" key="1">
    <source>
        <dbReference type="SAM" id="Phobius"/>
    </source>
</evidence>
<name>A0A2A9EFV5_9MICO</name>
<keyword evidence="3" id="KW-1185">Reference proteome</keyword>
<comment type="caution">
    <text evidence="2">The sequence shown here is derived from an EMBL/GenBank/DDBJ whole genome shotgun (WGS) entry which is preliminary data.</text>
</comment>
<dbReference type="AlphaFoldDB" id="A0A2A9EFV5"/>
<keyword evidence="1" id="KW-1133">Transmembrane helix</keyword>
<keyword evidence="1" id="KW-0472">Membrane</keyword>
<dbReference type="EMBL" id="PDJH01000001">
    <property type="protein sequence ID" value="PFG37808.1"/>
    <property type="molecule type" value="Genomic_DNA"/>
</dbReference>
<proteinExistence type="predicted"/>
<feature type="transmembrane region" description="Helical" evidence="1">
    <location>
        <begin position="22"/>
        <end position="42"/>
    </location>
</feature>
<accession>A0A2A9EFV5</accession>
<evidence type="ECO:0000313" key="3">
    <source>
        <dbReference type="Proteomes" id="UP000221394"/>
    </source>
</evidence>
<organism evidence="2 3">
    <name type="scientific">Flavimobilis soli</name>
    <dbReference type="NCBI Taxonomy" id="442709"/>
    <lineage>
        <taxon>Bacteria</taxon>
        <taxon>Bacillati</taxon>
        <taxon>Actinomycetota</taxon>
        <taxon>Actinomycetes</taxon>
        <taxon>Micrococcales</taxon>
        <taxon>Jonesiaceae</taxon>
        <taxon>Flavimobilis</taxon>
    </lineage>
</organism>
<sequence>MVAATLLASESAVVTELPIEPSAYGVITFVGLVSLLLVTFAFRSVGKRH</sequence>
<dbReference type="Proteomes" id="UP000221394">
    <property type="component" value="Unassembled WGS sequence"/>
</dbReference>
<protein>
    <submittedName>
        <fullName evidence="2">Uncharacterized protein</fullName>
    </submittedName>
</protein>
<keyword evidence="1" id="KW-0812">Transmembrane</keyword>